<protein>
    <submittedName>
        <fullName evidence="1">Uncharacterized protein</fullName>
    </submittedName>
</protein>
<proteinExistence type="predicted"/>
<name>A0A438HC49_VITVI</name>
<dbReference type="PANTHER" id="PTHR46890">
    <property type="entry name" value="NON-LTR RETROLELEMENT REVERSE TRANSCRIPTASE-LIKE PROTEIN-RELATED"/>
    <property type="match status" value="1"/>
</dbReference>
<evidence type="ECO:0000313" key="1">
    <source>
        <dbReference type="EMBL" id="RVW82040.1"/>
    </source>
</evidence>
<dbReference type="PANTHER" id="PTHR46890:SF50">
    <property type="entry name" value="RNA-DIRECTED DNA POLYMERASE, EUKARYOTA, REVERSE TRANSCRIPTASE ZINC-BINDING DOMAIN PROTEIN-RELATED"/>
    <property type="match status" value="1"/>
</dbReference>
<dbReference type="AlphaFoldDB" id="A0A438HC49"/>
<evidence type="ECO:0000313" key="2">
    <source>
        <dbReference type="Proteomes" id="UP000288805"/>
    </source>
</evidence>
<reference evidence="1 2" key="1">
    <citation type="journal article" date="2018" name="PLoS Genet.">
        <title>Population sequencing reveals clonal diversity and ancestral inbreeding in the grapevine cultivar Chardonnay.</title>
        <authorList>
            <person name="Roach M.J."/>
            <person name="Johnson D.L."/>
            <person name="Bohlmann J."/>
            <person name="van Vuuren H.J."/>
            <person name="Jones S.J."/>
            <person name="Pretorius I.S."/>
            <person name="Schmidt S.A."/>
            <person name="Borneman A.R."/>
        </authorList>
    </citation>
    <scope>NUCLEOTIDE SEQUENCE [LARGE SCALE GENOMIC DNA]</scope>
    <source>
        <strain evidence="2">cv. Chardonnay</strain>
        <tissue evidence="1">Leaf</tissue>
    </source>
</reference>
<dbReference type="Proteomes" id="UP000288805">
    <property type="component" value="Unassembled WGS sequence"/>
</dbReference>
<organism evidence="1 2">
    <name type="scientific">Vitis vinifera</name>
    <name type="common">Grape</name>
    <dbReference type="NCBI Taxonomy" id="29760"/>
    <lineage>
        <taxon>Eukaryota</taxon>
        <taxon>Viridiplantae</taxon>
        <taxon>Streptophyta</taxon>
        <taxon>Embryophyta</taxon>
        <taxon>Tracheophyta</taxon>
        <taxon>Spermatophyta</taxon>
        <taxon>Magnoliopsida</taxon>
        <taxon>eudicotyledons</taxon>
        <taxon>Gunneridae</taxon>
        <taxon>Pentapetalae</taxon>
        <taxon>rosids</taxon>
        <taxon>Vitales</taxon>
        <taxon>Vitaceae</taxon>
        <taxon>Viteae</taxon>
        <taxon>Vitis</taxon>
    </lineage>
</organism>
<gene>
    <name evidence="1" type="ORF">CK203_049062</name>
</gene>
<accession>A0A438HC49</accession>
<dbReference type="EMBL" id="QGNW01000245">
    <property type="protein sequence ID" value="RVW82040.1"/>
    <property type="molecule type" value="Genomic_DNA"/>
</dbReference>
<comment type="caution">
    <text evidence="1">The sequence shown here is derived from an EMBL/GenBank/DDBJ whole genome shotgun (WGS) entry which is preliminary data.</text>
</comment>
<sequence>MMTISFKGFKSTLKLQSRLPRPTSDHFPIMLEGGGLRRGPSPFRLATKLKELKQRIKDWNRDVFGRLEVNKKSALQQVEFWDGVESERSLSERETELKKEVKETYKEWVLLEEIHWRQLSRELWLKEGDRNTGFFHRMANALRRNDSLDKIKINGVWLNEDQESLNAQEAEFLEVPFSEEEIHSALLELNGDKAPGPDGFTMAFWQTWGAEDLGDFRPISLLGGLYKLLAKVLANRLKKVLGKVVSEDQNAFMKGRQILDVSLIANEGPCRLLLKHQGAASRRLSFSLPFCVGNGSVKCTFKKGCGWGVHFRLKENLTFLSWILAWFEATSGLRINLAKSELIPVGKVEEIEEMAVKLGCRDNLWKKVLLVKYGQEGLGWRTNEVRGTYGVGVWKEILKEACCTVPNLPQLFSLAVQRNATVNEVWDSSFGHGGWNLRFSRDFNDWELDLIGELLNLLRDCRVSLEEDSVFWKGGGSGIFGVKDAYFLLVTPNDFAFPKKNIWVDKVPTKATFFAWEATWGKILTLDRL</sequence>
<dbReference type="InterPro" id="IPR052343">
    <property type="entry name" value="Retrotransposon-Effector_Assoc"/>
</dbReference>